<dbReference type="InterPro" id="IPR001516">
    <property type="entry name" value="Proton_antipo_N"/>
</dbReference>
<dbReference type="PRINTS" id="PR01434">
    <property type="entry name" value="NADHDHGNASE5"/>
</dbReference>
<feature type="region of interest" description="Disordered" evidence="6">
    <location>
        <begin position="374"/>
        <end position="395"/>
    </location>
</feature>
<accession>A0ABU3BNS5</accession>
<feature type="transmembrane region" description="Helical" evidence="7">
    <location>
        <begin position="181"/>
        <end position="202"/>
    </location>
</feature>
<dbReference type="Gene3D" id="1.20.5.2700">
    <property type="match status" value="1"/>
</dbReference>
<evidence type="ECO:0000259" key="8">
    <source>
        <dbReference type="Pfam" id="PF00361"/>
    </source>
</evidence>
<feature type="transmembrane region" description="Helical" evidence="7">
    <location>
        <begin position="491"/>
        <end position="513"/>
    </location>
</feature>
<feature type="transmembrane region" description="Helical" evidence="7">
    <location>
        <begin position="703"/>
        <end position="723"/>
    </location>
</feature>
<gene>
    <name evidence="10" type="ORF">RM540_03865</name>
</gene>
<dbReference type="PANTHER" id="PTHR42829">
    <property type="entry name" value="NADH-UBIQUINONE OXIDOREDUCTASE CHAIN 5"/>
    <property type="match status" value="1"/>
</dbReference>
<keyword evidence="3 7" id="KW-1133">Transmembrane helix</keyword>
<feature type="transmembrane region" description="Helical" evidence="7">
    <location>
        <begin position="451"/>
        <end position="471"/>
    </location>
</feature>
<feature type="domain" description="NADH:quinone oxidoreductase/Mrp antiporter transmembrane" evidence="8">
    <location>
        <begin position="135"/>
        <end position="376"/>
    </location>
</feature>
<feature type="transmembrane region" description="Helical" evidence="7">
    <location>
        <begin position="118"/>
        <end position="135"/>
    </location>
</feature>
<keyword evidence="2 5" id="KW-0812">Transmembrane</keyword>
<sequence length="724" mass="78468">MELLVRLILLPPLLMAAFNGMMGLFAPGYRKQEWVVGGLALVAVAVPFAVTCALFFGFEAPYVVRYFTWLTAGDLQVDFAYRIDQLSLLMTLVVTGVGSLIHLYSIGYMKGDPGFWRFFAYLNLFIFAMLNLVLAENLPVLFLGWEGVGLCSYLLIGFWYTDLKNSAAANKAFIVNRIGDFAFLLAMFIVFQTVTAARPGAFGLDFTTLLAPETLALFDGPVGFWVCLLFFIGATGKSAQIPLFVWLPDAMAGPTPVSALIHAATMVTSGLYLLARLSALVLLAPGAMQIIAVVGALTAIMAATVAMTQNDIKKVLAYSTVSQLGYMFLAAGVGAYFVAIFHVMTHAFFKACLFLGSGSVIHSMHHVEHELEHKGLIPGPHGPGTHDTPLGSEAANDPFKEGGAGAFEEDAKARQARPARGYATLPYDGPFDAQDMRTMGGLKRYMPSTRWTFLIATLAIAGIPGLAGFFSKDEILFKAFEYGYDGHLVGYLVWGVGLVTALLTAIYMTRAYLLTFEGDPRWPDALDTHPHESPWTMTVPLWVLAGLSVVGGFLGLPPVITETFGLPDSWIHHWLGQAYGGPVAELIHEDLPTAFTTWMLLGVGALIAIAGVAFAWVGLRFGPRGPEADRGIRRLMGFLYRPASRKWYWDEAYDAAVVDPIVEGSRKGLAPFDKKGVDGAVMGMAGSIRESASRLRRLQTGVVQTYAFAVVLGVLGVVALLLFT</sequence>
<evidence type="ECO:0000256" key="3">
    <source>
        <dbReference type="ARBA" id="ARBA00022989"/>
    </source>
</evidence>
<evidence type="ECO:0000256" key="1">
    <source>
        <dbReference type="ARBA" id="ARBA00004127"/>
    </source>
</evidence>
<feature type="domain" description="NADH-Ubiquinone oxidoreductase (complex I) chain 5 N-terminal" evidence="9">
    <location>
        <begin position="69"/>
        <end position="119"/>
    </location>
</feature>
<dbReference type="InterPro" id="IPR003945">
    <property type="entry name" value="NU5C-like"/>
</dbReference>
<dbReference type="Pfam" id="PF00361">
    <property type="entry name" value="Proton_antipo_M"/>
    <property type="match status" value="2"/>
</dbReference>
<keyword evidence="11" id="KW-1185">Reference proteome</keyword>
<feature type="transmembrane region" description="Helical" evidence="7">
    <location>
        <begin position="539"/>
        <end position="560"/>
    </location>
</feature>
<evidence type="ECO:0000256" key="7">
    <source>
        <dbReference type="SAM" id="Phobius"/>
    </source>
</evidence>
<evidence type="ECO:0000256" key="2">
    <source>
        <dbReference type="ARBA" id="ARBA00022692"/>
    </source>
</evidence>
<dbReference type="Proteomes" id="UP001267426">
    <property type="component" value="Unassembled WGS sequence"/>
</dbReference>
<evidence type="ECO:0000313" key="11">
    <source>
        <dbReference type="Proteomes" id="UP001267426"/>
    </source>
</evidence>
<dbReference type="PANTHER" id="PTHR42829:SF2">
    <property type="entry name" value="NADH-UBIQUINONE OXIDOREDUCTASE CHAIN 5"/>
    <property type="match status" value="1"/>
</dbReference>
<feature type="transmembrane region" description="Helical" evidence="7">
    <location>
        <begin position="141"/>
        <end position="160"/>
    </location>
</feature>
<name>A0ABU3BNS5_9BACT</name>
<comment type="subcellular location">
    <subcellularLocation>
        <location evidence="1">Endomembrane system</location>
        <topology evidence="1">Multi-pass membrane protein</topology>
    </subcellularLocation>
    <subcellularLocation>
        <location evidence="5">Membrane</location>
        <topology evidence="5">Multi-pass membrane protein</topology>
    </subcellularLocation>
</comment>
<evidence type="ECO:0000313" key="10">
    <source>
        <dbReference type="EMBL" id="MDT0630875.1"/>
    </source>
</evidence>
<comment type="caution">
    <text evidence="10">The sequence shown here is derived from an EMBL/GenBank/DDBJ whole genome shotgun (WGS) entry which is preliminary data.</text>
</comment>
<dbReference type="InterPro" id="IPR001750">
    <property type="entry name" value="ND/Mrp_TM"/>
</dbReference>
<dbReference type="Pfam" id="PF00662">
    <property type="entry name" value="Proton_antipo_N"/>
    <property type="match status" value="1"/>
</dbReference>
<evidence type="ECO:0000256" key="5">
    <source>
        <dbReference type="RuleBase" id="RU000320"/>
    </source>
</evidence>
<evidence type="ECO:0000259" key="9">
    <source>
        <dbReference type="Pfam" id="PF00662"/>
    </source>
</evidence>
<dbReference type="PRINTS" id="PR01435">
    <property type="entry name" value="NPOXDRDTASE5"/>
</dbReference>
<proteinExistence type="predicted"/>
<reference evidence="10 11" key="1">
    <citation type="submission" date="2023-09" db="EMBL/GenBank/DDBJ databases">
        <authorList>
            <person name="Rey-Velasco X."/>
        </authorList>
    </citation>
    <scope>NUCLEOTIDE SEQUENCE [LARGE SCALE GENOMIC DNA]</scope>
    <source>
        <strain evidence="10 11">F394</strain>
    </source>
</reference>
<evidence type="ECO:0000256" key="4">
    <source>
        <dbReference type="ARBA" id="ARBA00023136"/>
    </source>
</evidence>
<feature type="transmembrane region" description="Helical" evidence="7">
    <location>
        <begin position="290"/>
        <end position="308"/>
    </location>
</feature>
<feature type="transmembrane region" description="Helical" evidence="7">
    <location>
        <begin position="6"/>
        <end position="27"/>
    </location>
</feature>
<evidence type="ECO:0000256" key="6">
    <source>
        <dbReference type="SAM" id="MobiDB-lite"/>
    </source>
</evidence>
<protein>
    <submittedName>
        <fullName evidence="10">NADH-quinone oxidoreductase subunit L</fullName>
    </submittedName>
</protein>
<dbReference type="RefSeq" id="WP_311662211.1">
    <property type="nucleotide sequence ID" value="NZ_JAVRHT010000005.1"/>
</dbReference>
<organism evidence="10 11">
    <name type="scientific">Rubrivirga litoralis</name>
    <dbReference type="NCBI Taxonomy" id="3075598"/>
    <lineage>
        <taxon>Bacteria</taxon>
        <taxon>Pseudomonadati</taxon>
        <taxon>Rhodothermota</taxon>
        <taxon>Rhodothermia</taxon>
        <taxon>Rhodothermales</taxon>
        <taxon>Rubricoccaceae</taxon>
        <taxon>Rubrivirga</taxon>
    </lineage>
</organism>
<dbReference type="InterPro" id="IPR018393">
    <property type="entry name" value="NADHpl_OxRdtase_5_subgr"/>
</dbReference>
<feature type="transmembrane region" description="Helical" evidence="7">
    <location>
        <begin position="34"/>
        <end position="58"/>
    </location>
</feature>
<dbReference type="NCBIfam" id="TIGR01974">
    <property type="entry name" value="NDH_I_L"/>
    <property type="match status" value="1"/>
</dbReference>
<feature type="transmembrane region" description="Helical" evidence="7">
    <location>
        <begin position="598"/>
        <end position="619"/>
    </location>
</feature>
<feature type="domain" description="NADH:quinone oxidoreductase/Mrp antiporter transmembrane" evidence="8">
    <location>
        <begin position="433"/>
        <end position="484"/>
    </location>
</feature>
<keyword evidence="4 7" id="KW-0472">Membrane</keyword>
<feature type="transmembrane region" description="Helical" evidence="7">
    <location>
        <begin position="315"/>
        <end position="341"/>
    </location>
</feature>
<feature type="transmembrane region" description="Helical" evidence="7">
    <location>
        <begin position="86"/>
        <end position="106"/>
    </location>
</feature>
<dbReference type="EMBL" id="JAVRHT010000005">
    <property type="protein sequence ID" value="MDT0630875.1"/>
    <property type="molecule type" value="Genomic_DNA"/>
</dbReference>